<sequence>MTTTLVLGGARSGKSTWAEAQLADAVDVEYVATSEMIDDPEWQHRVALHRERRPATWRTTETIDLVSVLASDDPAPVLVDCAALWLDRVLNSVGAWDDKDGWRDDLAGAVATLADAVAATSRRVLIVSNEVGSGVVPATSSGRLYRDELGRLNMQLAAACDEAYLLVAGLPLKLK</sequence>
<evidence type="ECO:0000256" key="4">
    <source>
        <dbReference type="ARBA" id="ARBA00003889"/>
    </source>
</evidence>
<evidence type="ECO:0000256" key="11">
    <source>
        <dbReference type="ARBA" id="ARBA00022679"/>
    </source>
</evidence>
<dbReference type="EC" id="2.7.1.156" evidence="8"/>
<dbReference type="GO" id="GO:0009236">
    <property type="term" value="P:cobalamin biosynthetic process"/>
    <property type="evidence" value="ECO:0007669"/>
    <property type="project" value="UniProtKB-KW"/>
</dbReference>
<comment type="pathway">
    <text evidence="5">Cofactor biosynthesis; adenosylcobalamin biosynthesis; adenosylcobalamin from cob(II)yrinate a,c-diamide: step 6/7.</text>
</comment>
<evidence type="ECO:0000256" key="19">
    <source>
        <dbReference type="PIRSR" id="PIRSR006135-2"/>
    </source>
</evidence>
<dbReference type="PANTHER" id="PTHR34848:SF1">
    <property type="entry name" value="BIFUNCTIONAL ADENOSYLCOBALAMIN BIOSYNTHESIS PROTEIN COBU"/>
    <property type="match status" value="1"/>
</dbReference>
<dbReference type="Gene3D" id="3.40.50.300">
    <property type="entry name" value="P-loop containing nucleotide triphosphate hydrolases"/>
    <property type="match status" value="1"/>
</dbReference>
<comment type="catalytic activity">
    <reaction evidence="3">
        <text>adenosylcob(III)inamide + GTP = adenosylcob(III)inamide phosphate + GDP + H(+)</text>
        <dbReference type="Rhea" id="RHEA:15765"/>
        <dbReference type="ChEBI" id="CHEBI:2480"/>
        <dbReference type="ChEBI" id="CHEBI:15378"/>
        <dbReference type="ChEBI" id="CHEBI:37565"/>
        <dbReference type="ChEBI" id="CHEBI:58189"/>
        <dbReference type="ChEBI" id="CHEBI:58502"/>
        <dbReference type="EC" id="2.7.1.156"/>
    </reaction>
</comment>
<comment type="caution">
    <text evidence="20">The sequence shown here is derived from an EMBL/GenBank/DDBJ whole genome shotgun (WGS) entry which is preliminary data.</text>
</comment>
<evidence type="ECO:0000256" key="18">
    <source>
        <dbReference type="PIRSR" id="PIRSR006135-1"/>
    </source>
</evidence>
<dbReference type="Proteomes" id="UP000712713">
    <property type="component" value="Unassembled WGS sequence"/>
</dbReference>
<dbReference type="InterPro" id="IPR027417">
    <property type="entry name" value="P-loop_NTPase"/>
</dbReference>
<dbReference type="InterPro" id="IPR003203">
    <property type="entry name" value="CobU/CobP"/>
</dbReference>
<evidence type="ECO:0000313" key="21">
    <source>
        <dbReference type="Proteomes" id="UP000712713"/>
    </source>
</evidence>
<evidence type="ECO:0000256" key="14">
    <source>
        <dbReference type="ARBA" id="ARBA00022840"/>
    </source>
</evidence>
<dbReference type="EMBL" id="DYZF01000274">
    <property type="protein sequence ID" value="HJE52430.1"/>
    <property type="molecule type" value="Genomic_DNA"/>
</dbReference>
<comment type="catalytic activity">
    <reaction evidence="2">
        <text>adenosylcob(III)inamide phosphate + GTP + H(+) = adenosylcob(III)inamide-GDP + diphosphate</text>
        <dbReference type="Rhea" id="RHEA:22712"/>
        <dbReference type="ChEBI" id="CHEBI:15378"/>
        <dbReference type="ChEBI" id="CHEBI:33019"/>
        <dbReference type="ChEBI" id="CHEBI:37565"/>
        <dbReference type="ChEBI" id="CHEBI:58502"/>
        <dbReference type="ChEBI" id="CHEBI:60487"/>
        <dbReference type="EC" id="2.7.7.62"/>
    </reaction>
</comment>
<comment type="function">
    <text evidence="4">Catalyzes ATP-dependent phosphorylation of adenosylcobinamide and addition of GMP to adenosylcobinamide phosphate.</text>
</comment>
<keyword evidence="14" id="KW-0067">ATP-binding</keyword>
<keyword evidence="10" id="KW-0169">Cobalamin biosynthesis</keyword>
<dbReference type="GO" id="GO:0005524">
    <property type="term" value="F:ATP binding"/>
    <property type="evidence" value="ECO:0007669"/>
    <property type="project" value="UniProtKB-KW"/>
</dbReference>
<keyword evidence="13 20" id="KW-0418">Kinase</keyword>
<dbReference type="Pfam" id="PF02283">
    <property type="entry name" value="CobU"/>
    <property type="match status" value="1"/>
</dbReference>
<feature type="binding site" evidence="19">
    <location>
        <begin position="8"/>
        <end position="15"/>
    </location>
    <ligand>
        <name>GTP</name>
        <dbReference type="ChEBI" id="CHEBI:37565"/>
    </ligand>
</feature>
<evidence type="ECO:0000256" key="10">
    <source>
        <dbReference type="ARBA" id="ARBA00022573"/>
    </source>
</evidence>
<evidence type="ECO:0000256" key="9">
    <source>
        <dbReference type="ARBA" id="ARBA00012523"/>
    </source>
</evidence>
<comment type="pathway">
    <text evidence="6">Cofactor biosynthesis; adenosylcobalamin biosynthesis; adenosylcobalamin from cob(II)yrinate a,c-diamide: step 5/7.</text>
</comment>
<evidence type="ECO:0000313" key="20">
    <source>
        <dbReference type="EMBL" id="HJE52430.1"/>
    </source>
</evidence>
<reference evidence="20" key="1">
    <citation type="journal article" date="2021" name="PeerJ">
        <title>Extensive microbial diversity within the chicken gut microbiome revealed by metagenomics and culture.</title>
        <authorList>
            <person name="Gilroy R."/>
            <person name="Ravi A."/>
            <person name="Getino M."/>
            <person name="Pursley I."/>
            <person name="Horton D.L."/>
            <person name="Alikhan N.F."/>
            <person name="Baker D."/>
            <person name="Gharbi K."/>
            <person name="Hall N."/>
            <person name="Watson M."/>
            <person name="Adriaenssens E.M."/>
            <person name="Foster-Nyarko E."/>
            <person name="Jarju S."/>
            <person name="Secka A."/>
            <person name="Antonio M."/>
            <person name="Oren A."/>
            <person name="Chaudhuri R.R."/>
            <person name="La Ragione R."/>
            <person name="Hildebrand F."/>
            <person name="Pallen M.J."/>
        </authorList>
    </citation>
    <scope>NUCLEOTIDE SEQUENCE</scope>
    <source>
        <strain evidence="20">ChiGjej3B3-7470</strain>
    </source>
</reference>
<evidence type="ECO:0000256" key="1">
    <source>
        <dbReference type="ARBA" id="ARBA00000312"/>
    </source>
</evidence>
<evidence type="ECO:0000256" key="3">
    <source>
        <dbReference type="ARBA" id="ARBA00001522"/>
    </source>
</evidence>
<dbReference type="NCBIfam" id="NF004469">
    <property type="entry name" value="PRK05800.1"/>
    <property type="match status" value="1"/>
</dbReference>
<dbReference type="AlphaFoldDB" id="A0A921JRJ3"/>
<dbReference type="GO" id="GO:0043752">
    <property type="term" value="F:adenosylcobinamide kinase activity"/>
    <property type="evidence" value="ECO:0007669"/>
    <property type="project" value="UniProtKB-EC"/>
</dbReference>
<name>A0A921JRJ3_9ACTN</name>
<keyword evidence="12 19" id="KW-0547">Nucleotide-binding</keyword>
<proteinExistence type="inferred from homology"/>
<dbReference type="SUPFAM" id="SSF52540">
    <property type="entry name" value="P-loop containing nucleoside triphosphate hydrolases"/>
    <property type="match status" value="1"/>
</dbReference>
<evidence type="ECO:0000256" key="15">
    <source>
        <dbReference type="ARBA" id="ARBA00023134"/>
    </source>
</evidence>
<keyword evidence="11 20" id="KW-0808">Transferase</keyword>
<dbReference type="CDD" id="cd00544">
    <property type="entry name" value="CobU"/>
    <property type="match status" value="1"/>
</dbReference>
<feature type="binding site" evidence="19">
    <location>
        <begin position="50"/>
        <end position="53"/>
    </location>
    <ligand>
        <name>GTP</name>
        <dbReference type="ChEBI" id="CHEBI:37565"/>
    </ligand>
</feature>
<feature type="active site" description="GMP-histidine intermediate" evidence="18">
    <location>
        <position position="49"/>
    </location>
</feature>
<accession>A0A921JRJ3</accession>
<evidence type="ECO:0000256" key="6">
    <source>
        <dbReference type="ARBA" id="ARBA00005159"/>
    </source>
</evidence>
<evidence type="ECO:0000256" key="8">
    <source>
        <dbReference type="ARBA" id="ARBA00012016"/>
    </source>
</evidence>
<dbReference type="GO" id="GO:0008820">
    <property type="term" value="F:cobinamide phosphate guanylyltransferase activity"/>
    <property type="evidence" value="ECO:0007669"/>
    <property type="project" value="UniProtKB-EC"/>
</dbReference>
<feature type="binding site" evidence="19">
    <location>
        <begin position="32"/>
        <end position="34"/>
    </location>
    <ligand>
        <name>GTP</name>
        <dbReference type="ChEBI" id="CHEBI:37565"/>
    </ligand>
</feature>
<feature type="binding site" evidence="19">
    <location>
        <position position="61"/>
    </location>
    <ligand>
        <name>GTP</name>
        <dbReference type="ChEBI" id="CHEBI:37565"/>
    </ligand>
</feature>
<evidence type="ECO:0000256" key="16">
    <source>
        <dbReference type="ARBA" id="ARBA00029570"/>
    </source>
</evidence>
<feature type="binding site" evidence="19">
    <location>
        <position position="80"/>
    </location>
    <ligand>
        <name>GTP</name>
        <dbReference type="ChEBI" id="CHEBI:37565"/>
    </ligand>
</feature>
<gene>
    <name evidence="20" type="primary">cobU</name>
    <name evidence="20" type="ORF">K8V15_10745</name>
</gene>
<dbReference type="PANTHER" id="PTHR34848">
    <property type="match status" value="1"/>
</dbReference>
<evidence type="ECO:0000256" key="2">
    <source>
        <dbReference type="ARBA" id="ARBA00000711"/>
    </source>
</evidence>
<dbReference type="PIRSF" id="PIRSF006135">
    <property type="entry name" value="CobU"/>
    <property type="match status" value="1"/>
</dbReference>
<protein>
    <recommendedName>
        <fullName evidence="16">Adenosylcobinamide kinase</fullName>
        <ecNumber evidence="8">2.7.1.156</ecNumber>
        <ecNumber evidence="9">2.7.7.62</ecNumber>
    </recommendedName>
    <alternativeName>
        <fullName evidence="17">Adenosylcobinamide-phosphate guanylyltransferase</fullName>
    </alternativeName>
</protein>
<comment type="catalytic activity">
    <reaction evidence="1">
        <text>adenosylcob(III)inamide + ATP = adenosylcob(III)inamide phosphate + ADP + H(+)</text>
        <dbReference type="Rhea" id="RHEA:15769"/>
        <dbReference type="ChEBI" id="CHEBI:2480"/>
        <dbReference type="ChEBI" id="CHEBI:15378"/>
        <dbReference type="ChEBI" id="CHEBI:30616"/>
        <dbReference type="ChEBI" id="CHEBI:58502"/>
        <dbReference type="ChEBI" id="CHEBI:456216"/>
        <dbReference type="EC" id="2.7.1.156"/>
    </reaction>
</comment>
<organism evidence="20 21">
    <name type="scientific">Tessaracoccus flavescens</name>
    <dbReference type="NCBI Taxonomy" id="399497"/>
    <lineage>
        <taxon>Bacteria</taxon>
        <taxon>Bacillati</taxon>
        <taxon>Actinomycetota</taxon>
        <taxon>Actinomycetes</taxon>
        <taxon>Propionibacteriales</taxon>
        <taxon>Propionibacteriaceae</taxon>
        <taxon>Tessaracoccus</taxon>
    </lineage>
</organism>
<dbReference type="EC" id="2.7.7.62" evidence="9"/>
<reference evidence="20" key="2">
    <citation type="submission" date="2021-09" db="EMBL/GenBank/DDBJ databases">
        <authorList>
            <person name="Gilroy R."/>
        </authorList>
    </citation>
    <scope>NUCLEOTIDE SEQUENCE</scope>
    <source>
        <strain evidence="20">ChiGjej3B3-7470</strain>
    </source>
</reference>
<evidence type="ECO:0000256" key="17">
    <source>
        <dbReference type="ARBA" id="ARBA00030571"/>
    </source>
</evidence>
<keyword evidence="20" id="KW-0548">Nucleotidyltransferase</keyword>
<evidence type="ECO:0000256" key="5">
    <source>
        <dbReference type="ARBA" id="ARBA00004692"/>
    </source>
</evidence>
<evidence type="ECO:0000256" key="7">
    <source>
        <dbReference type="ARBA" id="ARBA00007490"/>
    </source>
</evidence>
<dbReference type="GO" id="GO:0005525">
    <property type="term" value="F:GTP binding"/>
    <property type="evidence" value="ECO:0007669"/>
    <property type="project" value="UniProtKB-KW"/>
</dbReference>
<comment type="similarity">
    <text evidence="7">Belongs to the CobU/CobP family.</text>
</comment>
<evidence type="ECO:0000256" key="13">
    <source>
        <dbReference type="ARBA" id="ARBA00022777"/>
    </source>
</evidence>
<evidence type="ECO:0000256" key="12">
    <source>
        <dbReference type="ARBA" id="ARBA00022741"/>
    </source>
</evidence>
<keyword evidence="15 19" id="KW-0342">GTP-binding</keyword>